<dbReference type="PANTHER" id="PTHR46580">
    <property type="entry name" value="SENSOR KINASE-RELATED"/>
    <property type="match status" value="1"/>
</dbReference>
<evidence type="ECO:0000313" key="4">
    <source>
        <dbReference type="Proteomes" id="UP000663877"/>
    </source>
</evidence>
<evidence type="ECO:0000313" key="3">
    <source>
        <dbReference type="EMBL" id="CAF1004904.1"/>
    </source>
</evidence>
<dbReference type="AlphaFoldDB" id="A0A814H548"/>
<keyword evidence="2" id="KW-0472">Membrane</keyword>
<dbReference type="SUPFAM" id="SSF69318">
    <property type="entry name" value="Integrin alpha N-terminal domain"/>
    <property type="match status" value="1"/>
</dbReference>
<evidence type="ECO:0000256" key="2">
    <source>
        <dbReference type="SAM" id="Phobius"/>
    </source>
</evidence>
<dbReference type="InterPro" id="IPR028994">
    <property type="entry name" value="Integrin_alpha_N"/>
</dbReference>
<dbReference type="Pfam" id="PF13517">
    <property type="entry name" value="FG-GAP_3"/>
    <property type="match status" value="1"/>
</dbReference>
<name>A0A814H548_9BILA</name>
<sequence>MSLSPILHQVCSSGFIHEDFLSVMKQKVPTLGTKSDWTNRAFSHFELLMNFCRLANKTIKAAVDRFIMRSIVISNMLNENDFNTQINVTLDQFYQSTVADFRFAVDIQRLFMQIDQPYTGKGSIRSSNTVEDLIIKENIAHSVNNQKLSQVSFLFTEIYDTNLTWITCGCATDIHCQSSAIILYDRRFEEDFYIIPGIVEGCSVINSLLYSTLQCLYSDSDCFPILFGFLHSGAPVDTPPLIYNPTLSKYPPKTLVLEIVKKLMIEQWNPLYTYENFYNSCAPIRPKLFVSLKMKLRNTTMLLHKTLMNLNLFTVRDFSSSIDRMAAKRLGQWTTRLYIILLIIGLSIPALYAIIQSQTLTKTYVKPSFKLYEKLQRDHENALECPCSSIATAYNEFVKIDARFHEICSSPFASNQWYINLTAGLVSNLSIYDQRDYRRFFSAHLQFLQGLCNISNESISNTIDQFLSSLLITTQLLPKRDFHARVNSQMELSKSNAPTALGHFLFLIRNINHGNAIISKYGTNFQYIPDYEYRRWTGFEYLCATDLYTKAIIYDDECSCGLSSLCTTQATFIKSNASKKIPIQGLKMGCTPSESFRASTLECFYNQSCLDLIQQYTNYKAHINPIIPSNKSQFSINTTMAELIDHLFIEEWGTTINYTTYFEKCSPLSCSYTYIQRFNIFYIITLLLSFQGGLTILLKWICPKLVYGLAKIYNYRKRQTNIIQSSCSHGISTINITTTNVYNADIDPKPIPTNRTLRPANIVILVGYGDGRFSKPTMLSIVSNNVPECFAIVDFNDDGQLDIAIKNERSMTISIYFGRDGGTFELPKWFYTGPLSSECRILANDFNGDTRIDLLCYNSEKNLIGVMTGHANRTFELPKWSNINNISASSNISDNNFYVDTRYEIILNNIWKKTLTMSVDKQETVYFVSDYNCDDHADIICYRHHYAIFGLLGQGNGNFVQQTILSRIDYESIRNIAVGDFDNDTYQDIIITYHGSSIIEILINRCECCKRKKL</sequence>
<keyword evidence="2" id="KW-0812">Transmembrane</keyword>
<proteinExistence type="predicted"/>
<keyword evidence="1" id="KW-0732">Signal</keyword>
<comment type="caution">
    <text evidence="3">The sequence shown here is derived from an EMBL/GenBank/DDBJ whole genome shotgun (WGS) entry which is preliminary data.</text>
</comment>
<feature type="transmembrane region" description="Helical" evidence="2">
    <location>
        <begin position="680"/>
        <end position="702"/>
    </location>
</feature>
<gene>
    <name evidence="3" type="ORF">BJG266_LOCUS16137</name>
</gene>
<dbReference type="Proteomes" id="UP000663877">
    <property type="component" value="Unassembled WGS sequence"/>
</dbReference>
<evidence type="ECO:0000256" key="1">
    <source>
        <dbReference type="ARBA" id="ARBA00022729"/>
    </source>
</evidence>
<accession>A0A814H548</accession>
<reference evidence="3" key="1">
    <citation type="submission" date="2021-02" db="EMBL/GenBank/DDBJ databases">
        <authorList>
            <person name="Nowell W R."/>
        </authorList>
    </citation>
    <scope>NUCLEOTIDE SEQUENCE</scope>
</reference>
<organism evidence="3 4">
    <name type="scientific">Adineta steineri</name>
    <dbReference type="NCBI Taxonomy" id="433720"/>
    <lineage>
        <taxon>Eukaryota</taxon>
        <taxon>Metazoa</taxon>
        <taxon>Spiralia</taxon>
        <taxon>Gnathifera</taxon>
        <taxon>Rotifera</taxon>
        <taxon>Eurotatoria</taxon>
        <taxon>Bdelloidea</taxon>
        <taxon>Adinetida</taxon>
        <taxon>Adinetidae</taxon>
        <taxon>Adineta</taxon>
    </lineage>
</organism>
<dbReference type="EMBL" id="CAJNOI010000074">
    <property type="protein sequence ID" value="CAF1004904.1"/>
    <property type="molecule type" value="Genomic_DNA"/>
</dbReference>
<keyword evidence="2" id="KW-1133">Transmembrane helix</keyword>
<dbReference type="InterPro" id="IPR013517">
    <property type="entry name" value="FG-GAP"/>
</dbReference>
<feature type="transmembrane region" description="Helical" evidence="2">
    <location>
        <begin position="337"/>
        <end position="355"/>
    </location>
</feature>
<protein>
    <submittedName>
        <fullName evidence="3">Uncharacterized protein</fullName>
    </submittedName>
</protein>